<dbReference type="PROSITE" id="PS51371">
    <property type="entry name" value="CBS"/>
    <property type="match status" value="1"/>
</dbReference>
<proteinExistence type="predicted"/>
<keyword evidence="2" id="KW-0129">CBS domain</keyword>
<dbReference type="InterPro" id="IPR016842">
    <property type="entry name" value="UCP026546_HTH-CBS"/>
</dbReference>
<dbReference type="InterPro" id="IPR000644">
    <property type="entry name" value="CBS_dom"/>
</dbReference>
<dbReference type="STRING" id="386415.NT01CX_0040"/>
<dbReference type="Pfam" id="PF00571">
    <property type="entry name" value="CBS"/>
    <property type="match status" value="2"/>
</dbReference>
<accession>A0Q1P7</accession>
<dbReference type="AlphaFoldDB" id="A0Q1P7"/>
<dbReference type="Gene3D" id="3.10.580.10">
    <property type="entry name" value="CBS-domain"/>
    <property type="match status" value="1"/>
</dbReference>
<dbReference type="InterPro" id="IPR036390">
    <property type="entry name" value="WH_DNA-bd_sf"/>
</dbReference>
<keyword evidence="1" id="KW-0677">Repeat</keyword>
<dbReference type="eggNOG" id="COG0517">
    <property type="taxonomic scope" value="Bacteria"/>
</dbReference>
<evidence type="ECO:0000259" key="3">
    <source>
        <dbReference type="PROSITE" id="PS51371"/>
    </source>
</evidence>
<dbReference type="PANTHER" id="PTHR48108:SF32">
    <property type="entry name" value="TRANSCRIPTIONAL REPRESSOR CCPN"/>
    <property type="match status" value="1"/>
</dbReference>
<dbReference type="InterPro" id="IPR046342">
    <property type="entry name" value="CBS_dom_sf"/>
</dbReference>
<feature type="domain" description="CBS" evidence="3">
    <location>
        <begin position="132"/>
        <end position="197"/>
    </location>
</feature>
<organism evidence="4 5">
    <name type="scientific">Clostridium novyi (strain NT)</name>
    <dbReference type="NCBI Taxonomy" id="386415"/>
    <lineage>
        <taxon>Bacteria</taxon>
        <taxon>Bacillati</taxon>
        <taxon>Bacillota</taxon>
        <taxon>Clostridia</taxon>
        <taxon>Eubacteriales</taxon>
        <taxon>Clostridiaceae</taxon>
        <taxon>Clostridium</taxon>
    </lineage>
</organism>
<sequence length="198" mass="21877">MVKEGQPITSENLASKIGVTRAALRPDLAILTMLGILEARPKVGYIYSNKSTSSVVLDYIRKIKVEDIMSKPTILDEETTVYDSIINLFLNDVGTIFVENQGFLVGAVSRKDFLKIAIGGTDINKVPLGIIMTRMPNIVCVEKDDCVYTAAKKIIEREVDCLPVVEKVSEQDGDKVKVIGKLSKTNITRLFLKLGEEN</sequence>
<dbReference type="Proteomes" id="UP000008220">
    <property type="component" value="Chromosome"/>
</dbReference>
<dbReference type="InterPro" id="IPR013196">
    <property type="entry name" value="HTH_11"/>
</dbReference>
<reference evidence="4 5" key="1">
    <citation type="journal article" date="2006" name="Nat. Biotechnol.">
        <title>The genome and transcriptomes of the anti-tumor agent Clostridium novyi-NT.</title>
        <authorList>
            <person name="Bettegowda C."/>
            <person name="Huang X."/>
            <person name="Lin J."/>
            <person name="Cheong I."/>
            <person name="Kohli M."/>
            <person name="Szabo S.A."/>
            <person name="Zhang X."/>
            <person name="Diaz L.A. Jr."/>
            <person name="Velculescu V.E."/>
            <person name="Parmigiani G."/>
            <person name="Kinzler K.W."/>
            <person name="Vogelstein B."/>
            <person name="Zhou S."/>
        </authorList>
    </citation>
    <scope>NUCLEOTIDE SEQUENCE [LARGE SCALE GENOMIC DNA]</scope>
    <source>
        <strain evidence="4 5">NT</strain>
    </source>
</reference>
<dbReference type="SUPFAM" id="SSF46785">
    <property type="entry name" value="Winged helix' DNA-binding domain"/>
    <property type="match status" value="1"/>
</dbReference>
<dbReference type="InterPro" id="IPR051462">
    <property type="entry name" value="CBS_domain-containing"/>
</dbReference>
<dbReference type="PANTHER" id="PTHR48108">
    <property type="entry name" value="CBS DOMAIN-CONTAINING PROTEIN CBSX2, CHLOROPLASTIC"/>
    <property type="match status" value="1"/>
</dbReference>
<dbReference type="EMBL" id="CP000382">
    <property type="protein sequence ID" value="ABK62248.1"/>
    <property type="molecule type" value="Genomic_DNA"/>
</dbReference>
<dbReference type="CDD" id="cd04617">
    <property type="entry name" value="CBS_pair_CcpN"/>
    <property type="match status" value="1"/>
</dbReference>
<dbReference type="Pfam" id="PF08279">
    <property type="entry name" value="HTH_11"/>
    <property type="match status" value="1"/>
</dbReference>
<gene>
    <name evidence="4" type="ordered locus">NT01CX_0040</name>
</gene>
<dbReference type="SUPFAM" id="SSF54631">
    <property type="entry name" value="CBS-domain pair"/>
    <property type="match status" value="1"/>
</dbReference>
<dbReference type="PIRSF" id="PIRSF026546">
    <property type="entry name" value="UCP026546_CBS_YqzB"/>
    <property type="match status" value="1"/>
</dbReference>
<evidence type="ECO:0000313" key="5">
    <source>
        <dbReference type="Proteomes" id="UP000008220"/>
    </source>
</evidence>
<evidence type="ECO:0000256" key="1">
    <source>
        <dbReference type="ARBA" id="ARBA00022737"/>
    </source>
</evidence>
<keyword evidence="5" id="KW-1185">Reference proteome</keyword>
<evidence type="ECO:0000313" key="4">
    <source>
        <dbReference type="EMBL" id="ABK62248.1"/>
    </source>
</evidence>
<dbReference type="HOGENOM" id="CLU_090663_1_0_9"/>
<protein>
    <submittedName>
        <fullName evidence="4">CBS domain protein</fullName>
    </submittedName>
</protein>
<evidence type="ECO:0000256" key="2">
    <source>
        <dbReference type="PROSITE-ProRule" id="PRU00703"/>
    </source>
</evidence>
<dbReference type="SMART" id="SM00116">
    <property type="entry name" value="CBS"/>
    <property type="match status" value="2"/>
</dbReference>
<name>A0Q1P7_CLONN</name>
<dbReference type="KEGG" id="cno:NT01CX_0040"/>